<evidence type="ECO:0000259" key="7">
    <source>
        <dbReference type="Pfam" id="PF00590"/>
    </source>
</evidence>
<reference evidence="9 10" key="1">
    <citation type="submission" date="2016-07" db="EMBL/GenBank/DDBJ databases">
        <authorList>
            <person name="Townsley L."/>
            <person name="Shank E.A."/>
        </authorList>
    </citation>
    <scope>NUCLEOTIDE SEQUENCE [LARGE SCALE GENOMIC DNA]</scope>
    <source>
        <strain evidence="9 10">CH01</strain>
    </source>
</reference>
<dbReference type="InterPro" id="IPR006366">
    <property type="entry name" value="CobA/CysG_C"/>
</dbReference>
<evidence type="ECO:0000256" key="5">
    <source>
        <dbReference type="ARBA" id="ARBA00023244"/>
    </source>
</evidence>
<name>A0ABX2ZVZ4_9BACI</name>
<dbReference type="InterPro" id="IPR000878">
    <property type="entry name" value="4pyrrol_Mease"/>
</dbReference>
<feature type="domain" description="Tetrapyrrole methylase" evidence="7">
    <location>
        <begin position="8"/>
        <end position="218"/>
    </location>
</feature>
<keyword evidence="5" id="KW-0627">Porphyrin biosynthesis</keyword>
<dbReference type="PANTHER" id="PTHR45790:SF3">
    <property type="entry name" value="S-ADENOSYL-L-METHIONINE-DEPENDENT UROPORPHYRINOGEN III METHYLTRANSFERASE, CHLOROPLASTIC"/>
    <property type="match status" value="1"/>
</dbReference>
<dbReference type="InterPro" id="IPR035996">
    <property type="entry name" value="4pyrrol_Methylase_sf"/>
</dbReference>
<dbReference type="InterPro" id="IPR050161">
    <property type="entry name" value="Siro_Cobalamin_biosynth"/>
</dbReference>
<dbReference type="EMBL" id="MDKC01000001">
    <property type="protein sequence ID" value="ODG93995.1"/>
    <property type="molecule type" value="Genomic_DNA"/>
</dbReference>
<dbReference type="InterPro" id="IPR036108">
    <property type="entry name" value="4pyrrol_syn_uPrphyn_synt_sf"/>
</dbReference>
<keyword evidence="4" id="KW-0949">S-adenosyl-L-methionine</keyword>
<accession>A0ABX2ZVZ4</accession>
<evidence type="ECO:0000256" key="2">
    <source>
        <dbReference type="ARBA" id="ARBA00022603"/>
    </source>
</evidence>
<dbReference type="InterPro" id="IPR014776">
    <property type="entry name" value="4pyrrole_Mease_sub2"/>
</dbReference>
<dbReference type="Gene3D" id="3.40.50.10090">
    <property type="match status" value="1"/>
</dbReference>
<protein>
    <recommendedName>
        <fullName evidence="1">uroporphyrinogen-III C-methyltransferase</fullName>
        <ecNumber evidence="1">2.1.1.107</ecNumber>
    </recommendedName>
</protein>
<keyword evidence="2 6" id="KW-0489">Methyltransferase</keyword>
<dbReference type="EC" id="2.1.1.107" evidence="1"/>
<evidence type="ECO:0000256" key="6">
    <source>
        <dbReference type="RuleBase" id="RU003960"/>
    </source>
</evidence>
<comment type="similarity">
    <text evidence="6">Belongs to the precorrin methyltransferase family.</text>
</comment>
<evidence type="ECO:0000313" key="10">
    <source>
        <dbReference type="Proteomes" id="UP000094580"/>
    </source>
</evidence>
<dbReference type="Gene3D" id="3.30.950.10">
    <property type="entry name" value="Methyltransferase, Cobalt-precorrin-4 Transmethylase, Domain 2"/>
    <property type="match status" value="1"/>
</dbReference>
<dbReference type="NCBIfam" id="NF004790">
    <property type="entry name" value="PRK06136.1"/>
    <property type="match status" value="1"/>
</dbReference>
<comment type="caution">
    <text evidence="9">The sequence shown here is derived from an EMBL/GenBank/DDBJ whole genome shotgun (WGS) entry which is preliminary data.</text>
</comment>
<proteinExistence type="inferred from homology"/>
<dbReference type="RefSeq" id="WP_069032172.1">
    <property type="nucleotide sequence ID" value="NZ_MDKC01000001.1"/>
</dbReference>
<evidence type="ECO:0000259" key="8">
    <source>
        <dbReference type="Pfam" id="PF02602"/>
    </source>
</evidence>
<dbReference type="Proteomes" id="UP000094580">
    <property type="component" value="Unassembled WGS sequence"/>
</dbReference>
<dbReference type="InterPro" id="IPR014777">
    <property type="entry name" value="4pyrrole_Mease_sub1"/>
</dbReference>
<dbReference type="InterPro" id="IPR003754">
    <property type="entry name" value="4pyrrol_synth_uPrphyn_synth"/>
</dbReference>
<evidence type="ECO:0000313" key="9">
    <source>
        <dbReference type="EMBL" id="ODG93995.1"/>
    </source>
</evidence>
<evidence type="ECO:0000256" key="4">
    <source>
        <dbReference type="ARBA" id="ARBA00022691"/>
    </source>
</evidence>
<dbReference type="InterPro" id="IPR003043">
    <property type="entry name" value="Uropor_MeTrfase_CS"/>
</dbReference>
<keyword evidence="10" id="KW-1185">Reference proteome</keyword>
<organism evidence="9 10">
    <name type="scientific">Gottfriedia luciferensis</name>
    <dbReference type="NCBI Taxonomy" id="178774"/>
    <lineage>
        <taxon>Bacteria</taxon>
        <taxon>Bacillati</taxon>
        <taxon>Bacillota</taxon>
        <taxon>Bacilli</taxon>
        <taxon>Bacillales</taxon>
        <taxon>Bacillaceae</taxon>
        <taxon>Gottfriedia</taxon>
    </lineage>
</organism>
<dbReference type="NCBIfam" id="TIGR01469">
    <property type="entry name" value="cobA_cysG_Cterm"/>
    <property type="match status" value="1"/>
</dbReference>
<dbReference type="SUPFAM" id="SSF69618">
    <property type="entry name" value="HemD-like"/>
    <property type="match status" value="1"/>
</dbReference>
<evidence type="ECO:0000256" key="3">
    <source>
        <dbReference type="ARBA" id="ARBA00022679"/>
    </source>
</evidence>
<dbReference type="Pfam" id="PF00590">
    <property type="entry name" value="TP_methylase"/>
    <property type="match status" value="1"/>
</dbReference>
<gene>
    <name evidence="9" type="ORF">BED47_02150</name>
</gene>
<feature type="domain" description="Tetrapyrrole biosynthesis uroporphyrinogen III synthase" evidence="8">
    <location>
        <begin position="272"/>
        <end position="367"/>
    </location>
</feature>
<evidence type="ECO:0000256" key="1">
    <source>
        <dbReference type="ARBA" id="ARBA00012162"/>
    </source>
</evidence>
<keyword evidence="3 6" id="KW-0808">Transferase</keyword>
<dbReference type="SUPFAM" id="SSF53790">
    <property type="entry name" value="Tetrapyrrole methylase"/>
    <property type="match status" value="1"/>
</dbReference>
<dbReference type="Gene3D" id="3.40.1010.10">
    <property type="entry name" value="Cobalt-precorrin-4 Transmethylase, Domain 1"/>
    <property type="match status" value="1"/>
</dbReference>
<dbReference type="Pfam" id="PF02602">
    <property type="entry name" value="HEM4"/>
    <property type="match status" value="1"/>
</dbReference>
<dbReference type="CDD" id="cd11642">
    <property type="entry name" value="SUMT"/>
    <property type="match status" value="1"/>
</dbReference>
<dbReference type="PROSITE" id="PS00840">
    <property type="entry name" value="SUMT_2"/>
    <property type="match status" value="1"/>
</dbReference>
<sequence>MTKKSGFISFVGAGPGDLGLITEKGMKCIREAEVILYDRLANPRLLREANKNCEFIYCGKLPDRHTMRQEMINQTLVTFAQDGKYVVRLKGGDPSVFGRVGEEAEEASKHNIPFEIIPGITSSIAAAAYAGIPVTHREYSTSFTLRTGHKCMENENLIESNCSDQLGDTLAYYMGVSNLPKICKHLIKIGKSKDTPVAVIQWGTIGKQKVVEGTIETIVSVIEEEEMTNPAMTVIGDVVKLRSTISWFEKKKYFSRKILLAKGTASVEKNGLETYLSENGAEVYAFPTLKSVHLPIQQDQLVEALSHEKIVFCSPESVQLFFTNMFKSKIDIRKLPNRIKYISPKTSKELDKYGILAEKVSRHENDAIFIGSVDKETQLPTKSKFLATHETIADSRFDVINQRMIEETKWESIIFPNRSSVDWFIKELKNTKVSHLMDLPFAYIGESVKEYAIKCGFTKVDEELQKELMLGDWK</sequence>
<dbReference type="PANTHER" id="PTHR45790">
    <property type="entry name" value="SIROHEME SYNTHASE-RELATED"/>
    <property type="match status" value="1"/>
</dbReference>